<gene>
    <name evidence="1" type="ORF">PROFUN_15479</name>
</gene>
<sequence length="181" mass="20450">MCAQSIFSADGNRNTTLKAHPQTLLACASYSRMYKLITGSNLYSKTYNANIGLCFIYCHHCASTSVTVTSGPSHFYSSHLREQSLLLILGTDVACPSTMGGQICCASVHFPNTQKKECWSERLSKRGGIEHFQHQQSPFLTQQRALSRMIEWPSSAERTNAYKCFAEDHQTERRRRVFSVR</sequence>
<proteinExistence type="predicted"/>
<name>A0A2P6MUM6_9EUKA</name>
<evidence type="ECO:0000313" key="2">
    <source>
        <dbReference type="Proteomes" id="UP000241769"/>
    </source>
</evidence>
<keyword evidence="2" id="KW-1185">Reference proteome</keyword>
<dbReference type="EMBL" id="MDYQ01000388">
    <property type="protein sequence ID" value="PRP75409.1"/>
    <property type="molecule type" value="Genomic_DNA"/>
</dbReference>
<protein>
    <submittedName>
        <fullName evidence="1">Uncharacterized protein</fullName>
    </submittedName>
</protein>
<evidence type="ECO:0000313" key="1">
    <source>
        <dbReference type="EMBL" id="PRP75409.1"/>
    </source>
</evidence>
<dbReference type="Proteomes" id="UP000241769">
    <property type="component" value="Unassembled WGS sequence"/>
</dbReference>
<accession>A0A2P6MUM6</accession>
<dbReference type="AlphaFoldDB" id="A0A2P6MUM6"/>
<dbReference type="InParanoid" id="A0A2P6MUM6"/>
<reference evidence="1 2" key="1">
    <citation type="journal article" date="2018" name="Genome Biol. Evol.">
        <title>Multiple Roots of Fruiting Body Formation in Amoebozoa.</title>
        <authorList>
            <person name="Hillmann F."/>
            <person name="Forbes G."/>
            <person name="Novohradska S."/>
            <person name="Ferling I."/>
            <person name="Riege K."/>
            <person name="Groth M."/>
            <person name="Westermann M."/>
            <person name="Marz M."/>
            <person name="Spaller T."/>
            <person name="Winckler T."/>
            <person name="Schaap P."/>
            <person name="Glockner G."/>
        </authorList>
    </citation>
    <scope>NUCLEOTIDE SEQUENCE [LARGE SCALE GENOMIC DNA]</scope>
    <source>
        <strain evidence="1 2">Jena</strain>
    </source>
</reference>
<organism evidence="1 2">
    <name type="scientific">Planoprotostelium fungivorum</name>
    <dbReference type="NCBI Taxonomy" id="1890364"/>
    <lineage>
        <taxon>Eukaryota</taxon>
        <taxon>Amoebozoa</taxon>
        <taxon>Evosea</taxon>
        <taxon>Variosea</taxon>
        <taxon>Cavosteliida</taxon>
        <taxon>Cavosteliaceae</taxon>
        <taxon>Planoprotostelium</taxon>
    </lineage>
</organism>
<comment type="caution">
    <text evidence="1">The sequence shown here is derived from an EMBL/GenBank/DDBJ whole genome shotgun (WGS) entry which is preliminary data.</text>
</comment>